<keyword evidence="3" id="KW-1185">Reference proteome</keyword>
<gene>
    <name evidence="2" type="ORF">B0H16DRAFT_1900963</name>
</gene>
<dbReference type="AlphaFoldDB" id="A0AAD7H2G2"/>
<evidence type="ECO:0000313" key="2">
    <source>
        <dbReference type="EMBL" id="KAJ7710047.1"/>
    </source>
</evidence>
<name>A0AAD7H2G2_9AGAR</name>
<feature type="region of interest" description="Disordered" evidence="1">
    <location>
        <begin position="332"/>
        <end position="385"/>
    </location>
</feature>
<reference evidence="2" key="1">
    <citation type="submission" date="2023-03" db="EMBL/GenBank/DDBJ databases">
        <title>Massive genome expansion in bonnet fungi (Mycena s.s.) driven by repeated elements and novel gene families across ecological guilds.</title>
        <authorList>
            <consortium name="Lawrence Berkeley National Laboratory"/>
            <person name="Harder C.B."/>
            <person name="Miyauchi S."/>
            <person name="Viragh M."/>
            <person name="Kuo A."/>
            <person name="Thoen E."/>
            <person name="Andreopoulos B."/>
            <person name="Lu D."/>
            <person name="Skrede I."/>
            <person name="Drula E."/>
            <person name="Henrissat B."/>
            <person name="Morin E."/>
            <person name="Kohler A."/>
            <person name="Barry K."/>
            <person name="LaButti K."/>
            <person name="Morin E."/>
            <person name="Salamov A."/>
            <person name="Lipzen A."/>
            <person name="Mereny Z."/>
            <person name="Hegedus B."/>
            <person name="Baldrian P."/>
            <person name="Stursova M."/>
            <person name="Weitz H."/>
            <person name="Taylor A."/>
            <person name="Grigoriev I.V."/>
            <person name="Nagy L.G."/>
            <person name="Martin F."/>
            <person name="Kauserud H."/>
        </authorList>
    </citation>
    <scope>NUCLEOTIDE SEQUENCE</scope>
    <source>
        <strain evidence="2">CBHHK182m</strain>
    </source>
</reference>
<dbReference type="EMBL" id="JARKIB010000417">
    <property type="protein sequence ID" value="KAJ7710047.1"/>
    <property type="molecule type" value="Genomic_DNA"/>
</dbReference>
<feature type="compositionally biased region" description="Low complexity" evidence="1">
    <location>
        <begin position="332"/>
        <end position="342"/>
    </location>
</feature>
<comment type="caution">
    <text evidence="2">The sequence shown here is derived from an EMBL/GenBank/DDBJ whole genome shotgun (WGS) entry which is preliminary data.</text>
</comment>
<protein>
    <submittedName>
        <fullName evidence="2">Uncharacterized protein</fullName>
    </submittedName>
</protein>
<feature type="compositionally biased region" description="Gly residues" evidence="1">
    <location>
        <begin position="343"/>
        <end position="360"/>
    </location>
</feature>
<sequence length="666" mass="73421">MTDTANPHFDLLKNRNPNKPLGAFDGRVGAVMRIEGRSYYITTNTDYIPSLPLRENHSITLRKDYRFGEDDYTRWPQQYSERFCHLAAIPEKTTEAAIMWWDPQRSDFISPDTGKTLIHGLGRLKFSKLGDLLKACIAADDEYTEYTKLIAPDKPHPLFFSLAAQMNTSLERLKTLPLPWTTMVSVVTHLQRAYLEFVALLKYMKVYKPRMETAGSTPPSSLEPCVGAFISDALVAQRFHAAGLAYWLIRETFAFRDENILEIVELTDPIGLLELEPLEGFVPIHTGPGTFAKIEAMRAARRSGPLYSDPFELSGSSVAATSSSGAAASSSSAAASSSAVAGSSGGSRAGGGRGGRGGAQGARKDNRHQPYGRSPNKAGATDKGGRNKYQLLRCAEMPASVTAFERGLAEVDITRTVRAPGVGGRYVFPEPALLVSSSDYERRQLMLHHYELLQDALFFRLGESGEQRTISTQQWRDILTGKVAPQGRGKTGERSVQIASILAPALNACGLDGYRDFPVTPGSFAPISMNRAKEILWGIAESNFRFEFLGLDCRASGMVRPEDCRKCFAGDMVMGMPLEEGKRGLAALTSAERHQYFLRIAKLMEAWTPSPGGIIMQANTVRAHEWDSSKRDDLELAVGRHYTQTFFDYFGRAAVIPMRLEHGFGS</sequence>
<dbReference type="Proteomes" id="UP001215598">
    <property type="component" value="Unassembled WGS sequence"/>
</dbReference>
<evidence type="ECO:0000256" key="1">
    <source>
        <dbReference type="SAM" id="MobiDB-lite"/>
    </source>
</evidence>
<proteinExistence type="predicted"/>
<accession>A0AAD7H2G2</accession>
<evidence type="ECO:0000313" key="3">
    <source>
        <dbReference type="Proteomes" id="UP001215598"/>
    </source>
</evidence>
<organism evidence="2 3">
    <name type="scientific">Mycena metata</name>
    <dbReference type="NCBI Taxonomy" id="1033252"/>
    <lineage>
        <taxon>Eukaryota</taxon>
        <taxon>Fungi</taxon>
        <taxon>Dikarya</taxon>
        <taxon>Basidiomycota</taxon>
        <taxon>Agaricomycotina</taxon>
        <taxon>Agaricomycetes</taxon>
        <taxon>Agaricomycetidae</taxon>
        <taxon>Agaricales</taxon>
        <taxon>Marasmiineae</taxon>
        <taxon>Mycenaceae</taxon>
        <taxon>Mycena</taxon>
    </lineage>
</organism>